<feature type="compositionally biased region" description="Basic residues" evidence="1">
    <location>
        <begin position="54"/>
        <end position="72"/>
    </location>
</feature>
<gene>
    <name evidence="2" type="ORF">WH47_09577</name>
</gene>
<evidence type="ECO:0000313" key="2">
    <source>
        <dbReference type="EMBL" id="KOC69020.1"/>
    </source>
</evidence>
<organism evidence="2 3">
    <name type="scientific">Habropoda laboriosa</name>
    <dbReference type="NCBI Taxonomy" id="597456"/>
    <lineage>
        <taxon>Eukaryota</taxon>
        <taxon>Metazoa</taxon>
        <taxon>Ecdysozoa</taxon>
        <taxon>Arthropoda</taxon>
        <taxon>Hexapoda</taxon>
        <taxon>Insecta</taxon>
        <taxon>Pterygota</taxon>
        <taxon>Neoptera</taxon>
        <taxon>Endopterygota</taxon>
        <taxon>Hymenoptera</taxon>
        <taxon>Apocrita</taxon>
        <taxon>Aculeata</taxon>
        <taxon>Apoidea</taxon>
        <taxon>Anthophila</taxon>
        <taxon>Apidae</taxon>
        <taxon>Habropoda</taxon>
    </lineage>
</organism>
<sequence>MHAPTRPTSHTTGEAVFSAATTRKRGESDAKENKLWKSRALELEELTNREMSRLRRTKCKQRRGSKKTKGKRRENLFGRNRNPIGRWSFVAVFGIKLPVLRNLENPLTVVGSTPSPKSLIPWGDPGPARVQEGTTPLAKEGTKGTDLPGSSVRIVQLVGTRLATVGQQRIVCLYFNVYFNAKFWQKDRKGLSNPVVNFTRSKRTDSKSKSPQCRDSVRDPLTHCNRGGTPVVGVNCEDAGEVRISLSAVLALGHGYCSLAPEKSFCRWQPARRDKGDG</sequence>
<evidence type="ECO:0000313" key="3">
    <source>
        <dbReference type="Proteomes" id="UP000053825"/>
    </source>
</evidence>
<accession>A0A0L7RDY5</accession>
<evidence type="ECO:0000256" key="1">
    <source>
        <dbReference type="SAM" id="MobiDB-lite"/>
    </source>
</evidence>
<feature type="region of interest" description="Disordered" evidence="1">
    <location>
        <begin position="54"/>
        <end position="78"/>
    </location>
</feature>
<feature type="region of interest" description="Disordered" evidence="1">
    <location>
        <begin position="1"/>
        <end position="32"/>
    </location>
</feature>
<dbReference type="EMBL" id="KQ414613">
    <property type="protein sequence ID" value="KOC69020.1"/>
    <property type="molecule type" value="Genomic_DNA"/>
</dbReference>
<proteinExistence type="predicted"/>
<name>A0A0L7RDY5_9HYME</name>
<dbReference type="Proteomes" id="UP000053825">
    <property type="component" value="Unassembled WGS sequence"/>
</dbReference>
<keyword evidence="3" id="KW-1185">Reference proteome</keyword>
<reference evidence="2 3" key="1">
    <citation type="submission" date="2015-07" db="EMBL/GenBank/DDBJ databases">
        <title>The genome of Habropoda laboriosa.</title>
        <authorList>
            <person name="Pan H."/>
            <person name="Kapheim K."/>
        </authorList>
    </citation>
    <scope>NUCLEOTIDE SEQUENCE [LARGE SCALE GENOMIC DNA]</scope>
    <source>
        <strain evidence="2">0110345459</strain>
    </source>
</reference>
<protein>
    <submittedName>
        <fullName evidence="2">Uncharacterized protein</fullName>
    </submittedName>
</protein>
<feature type="compositionally biased region" description="Polar residues" evidence="1">
    <location>
        <begin position="1"/>
        <end position="12"/>
    </location>
</feature>
<dbReference type="AlphaFoldDB" id="A0A0L7RDY5"/>